<evidence type="ECO:0000256" key="3">
    <source>
        <dbReference type="ARBA" id="ARBA00022692"/>
    </source>
</evidence>
<keyword evidence="9" id="KW-1185">Reference proteome</keyword>
<feature type="region of interest" description="Disordered" evidence="6">
    <location>
        <begin position="65"/>
        <end position="84"/>
    </location>
</feature>
<keyword evidence="2" id="KW-1003">Cell membrane</keyword>
<keyword evidence="3 7" id="KW-0812">Transmembrane</keyword>
<dbReference type="InterPro" id="IPR005899">
    <property type="entry name" value="Na_pump_deCOase"/>
</dbReference>
<comment type="subcellular location">
    <subcellularLocation>
        <location evidence="1">Cell membrane</location>
    </subcellularLocation>
</comment>
<gene>
    <name evidence="8" type="ORF">CPT75_12620</name>
</gene>
<feature type="transmembrane region" description="Helical" evidence="7">
    <location>
        <begin position="34"/>
        <end position="56"/>
    </location>
</feature>
<evidence type="ECO:0000256" key="4">
    <source>
        <dbReference type="ARBA" id="ARBA00022989"/>
    </source>
</evidence>
<dbReference type="Proteomes" id="UP000245488">
    <property type="component" value="Chromosome"/>
</dbReference>
<protein>
    <submittedName>
        <fullName evidence="8">Uncharacterized protein</fullName>
    </submittedName>
</protein>
<comment type="caution">
    <text evidence="8">The sequence shown here is derived from an EMBL/GenBank/DDBJ whole genome shotgun (WGS) entry which is preliminary data.</text>
</comment>
<proteinExistence type="predicted"/>
<dbReference type="GO" id="GO:0015081">
    <property type="term" value="F:sodium ion transmembrane transporter activity"/>
    <property type="evidence" value="ECO:0007669"/>
    <property type="project" value="InterPro"/>
</dbReference>
<evidence type="ECO:0000256" key="6">
    <source>
        <dbReference type="SAM" id="MobiDB-lite"/>
    </source>
</evidence>
<evidence type="ECO:0000256" key="5">
    <source>
        <dbReference type="ARBA" id="ARBA00023136"/>
    </source>
</evidence>
<evidence type="ECO:0000256" key="7">
    <source>
        <dbReference type="SAM" id="Phobius"/>
    </source>
</evidence>
<dbReference type="EMBL" id="NXNG01000001">
    <property type="protein sequence ID" value="PWT27882.1"/>
    <property type="molecule type" value="Genomic_DNA"/>
</dbReference>
<dbReference type="AlphaFoldDB" id="A0A317G6F4"/>
<dbReference type="GO" id="GO:0005886">
    <property type="term" value="C:plasma membrane"/>
    <property type="evidence" value="ECO:0007669"/>
    <property type="project" value="UniProtKB-SubCell"/>
</dbReference>
<accession>A0A317G6F4</accession>
<name>A0A317G6F4_BUTFI</name>
<sequence length="128" mass="13324">MMEFITSSLSYLPMALEATENTSMADKLADAGINTLLGMGTAFAVLILISLIISLFPMIGKIGKKQPAPAPAKPAAPEVVEEEDLSDDDELVAVIAAAIAAYEGSNASASGDGFVVRSIRKRRVGARA</sequence>
<evidence type="ECO:0000313" key="9">
    <source>
        <dbReference type="Proteomes" id="UP000245488"/>
    </source>
</evidence>
<keyword evidence="4 7" id="KW-1133">Transmembrane helix</keyword>
<evidence type="ECO:0000256" key="2">
    <source>
        <dbReference type="ARBA" id="ARBA00022475"/>
    </source>
</evidence>
<evidence type="ECO:0000256" key="1">
    <source>
        <dbReference type="ARBA" id="ARBA00004236"/>
    </source>
</evidence>
<evidence type="ECO:0000313" key="8">
    <source>
        <dbReference type="EMBL" id="PWT27882.1"/>
    </source>
</evidence>
<keyword evidence="5 7" id="KW-0472">Membrane</keyword>
<dbReference type="Pfam" id="PF04277">
    <property type="entry name" value="OAD_gamma"/>
    <property type="match status" value="1"/>
</dbReference>
<organism evidence="8 9">
    <name type="scientific">Butyrivibrio fibrisolvens</name>
    <dbReference type="NCBI Taxonomy" id="831"/>
    <lineage>
        <taxon>Bacteria</taxon>
        <taxon>Bacillati</taxon>
        <taxon>Bacillota</taxon>
        <taxon>Clostridia</taxon>
        <taxon>Lachnospirales</taxon>
        <taxon>Lachnospiraceae</taxon>
        <taxon>Butyrivibrio</taxon>
    </lineage>
</organism>
<dbReference type="GO" id="GO:0036376">
    <property type="term" value="P:sodium ion export across plasma membrane"/>
    <property type="evidence" value="ECO:0007669"/>
    <property type="project" value="InterPro"/>
</dbReference>
<reference evidence="8 9" key="1">
    <citation type="submission" date="2017-09" db="EMBL/GenBank/DDBJ databases">
        <title>High-quality draft genome sequence of Butyrivibrio fibrisolvens INBov1, isolated from cow rumen.</title>
        <authorList>
            <person name="Rodriguez Hernaez J."/>
            <person name="Rivarola M."/>
            <person name="Paniego N."/>
            <person name="Cravero S."/>
            <person name="Ceron Cucchi M."/>
            <person name="Martinez M.C."/>
        </authorList>
    </citation>
    <scope>NUCLEOTIDE SEQUENCE [LARGE SCALE GENOMIC DNA]</scope>
    <source>
        <strain evidence="8 9">INBov1</strain>
    </source>
</reference>
<dbReference type="NCBIfam" id="TIGR01195">
    <property type="entry name" value="oadG_fam"/>
    <property type="match status" value="1"/>
</dbReference>